<evidence type="ECO:0000256" key="1">
    <source>
        <dbReference type="SAM" id="SignalP"/>
    </source>
</evidence>
<protein>
    <submittedName>
        <fullName evidence="2">Uncharacterized protein</fullName>
    </submittedName>
</protein>
<dbReference type="Proteomes" id="UP000562395">
    <property type="component" value="Unassembled WGS sequence"/>
</dbReference>
<name>A0A7W6EUW4_9SPHN</name>
<dbReference type="RefSeq" id="WP_183611328.1">
    <property type="nucleotide sequence ID" value="NZ_JACICY010000001.1"/>
</dbReference>
<keyword evidence="1" id="KW-0732">Signal</keyword>
<evidence type="ECO:0000313" key="2">
    <source>
        <dbReference type="EMBL" id="MBB3859144.1"/>
    </source>
</evidence>
<dbReference type="EMBL" id="JACICY010000001">
    <property type="protein sequence ID" value="MBB3859144.1"/>
    <property type="molecule type" value="Genomic_DNA"/>
</dbReference>
<comment type="caution">
    <text evidence="2">The sequence shown here is derived from an EMBL/GenBank/DDBJ whole genome shotgun (WGS) entry which is preliminary data.</text>
</comment>
<evidence type="ECO:0000313" key="3">
    <source>
        <dbReference type="Proteomes" id="UP000562395"/>
    </source>
</evidence>
<gene>
    <name evidence="2" type="ORF">GGQ88_000384</name>
</gene>
<feature type="chain" id="PRO_5031467970" evidence="1">
    <location>
        <begin position="20"/>
        <end position="105"/>
    </location>
</feature>
<reference evidence="2 3" key="1">
    <citation type="submission" date="2020-08" db="EMBL/GenBank/DDBJ databases">
        <title>Genomic Encyclopedia of Type Strains, Phase IV (KMG-IV): sequencing the most valuable type-strain genomes for metagenomic binning, comparative biology and taxonomic classification.</title>
        <authorList>
            <person name="Goeker M."/>
        </authorList>
    </citation>
    <scope>NUCLEOTIDE SEQUENCE [LARGE SCALE GENOMIC DNA]</scope>
    <source>
        <strain evidence="2 3">DSM 14552</strain>
    </source>
</reference>
<keyword evidence="3" id="KW-1185">Reference proteome</keyword>
<dbReference type="AlphaFoldDB" id="A0A7W6EUW4"/>
<sequence length="105" mass="11700">MIRTLSKLLLALTLTVATAWVERTTDERTMYGLEGPVEENWQPREVAGWPAPFLADDPGTSVIHQIGVEDDFRPGPFVASGSFWFLIVLAAGRLWRWVRPSTSSG</sequence>
<proteinExistence type="predicted"/>
<accession>A0A7W6EUW4</accession>
<organism evidence="2 3">
    <name type="scientific">Novosphingobium hassiacum</name>
    <dbReference type="NCBI Taxonomy" id="173676"/>
    <lineage>
        <taxon>Bacteria</taxon>
        <taxon>Pseudomonadati</taxon>
        <taxon>Pseudomonadota</taxon>
        <taxon>Alphaproteobacteria</taxon>
        <taxon>Sphingomonadales</taxon>
        <taxon>Sphingomonadaceae</taxon>
        <taxon>Novosphingobium</taxon>
    </lineage>
</organism>
<feature type="signal peptide" evidence="1">
    <location>
        <begin position="1"/>
        <end position="19"/>
    </location>
</feature>